<evidence type="ECO:0000313" key="3">
    <source>
        <dbReference type="Proteomes" id="UP000574390"/>
    </source>
</evidence>
<feature type="compositionally biased region" description="Basic residues" evidence="1">
    <location>
        <begin position="330"/>
        <end position="344"/>
    </location>
</feature>
<dbReference type="AlphaFoldDB" id="A0A7J6Q3U5"/>
<evidence type="ECO:0000256" key="1">
    <source>
        <dbReference type="SAM" id="MobiDB-lite"/>
    </source>
</evidence>
<feature type="compositionally biased region" description="Polar residues" evidence="1">
    <location>
        <begin position="354"/>
        <end position="365"/>
    </location>
</feature>
<feature type="region of interest" description="Disordered" evidence="1">
    <location>
        <begin position="426"/>
        <end position="488"/>
    </location>
</feature>
<sequence>MADVVKAAARPSRSEGKRPQAAPSADSEVLRYLMSKKRVRRAVALDSEESSPEEREASRLLLLSSIGHALLDSSEQHPTAVKSPKNVPDGFVMPLKPIVSNHQQGQIHTEIPRMTTKYNSTNSRDLVPHELPPEAFGEYPSLEIHNVGLEVSNRPPAPLDGTRQPPSALLHITRDPPAAYDDLFGSSPPSQPSTVHTVIPTNRPKSSARNHSPSPATVESSETSEDARPSSRFSSTSHQRQQALSSVTSERPREYNGGLAKPAGAQQTIANTAGAAEPRPAKQRDAAAGVEEPVETTLIRENRPSSVGDKPDSPDRAIGDLAIATEIPHVRPRSPAKGSKSPRRSSHDQLPPDGNSTSDRPTSNEGPEGFGEEAKPAAKATSVLDLGGVLESGDGDEDVCFGPRPPGDLSPAAMGLIEDYVPGHEVIDLDDSDGEESPAMSVQLRDRKSPRMKELTEDEEACLFEDDGGNAKQENAPPPAEADASEGPVEEVIVIDLDGEVDEVAGRLSPRGSAYSVISSMDAADNKAEDLGEAS</sequence>
<feature type="region of interest" description="Disordered" evidence="1">
    <location>
        <begin position="153"/>
        <end position="172"/>
    </location>
</feature>
<feature type="region of interest" description="Disordered" evidence="1">
    <location>
        <begin position="177"/>
        <end position="414"/>
    </location>
</feature>
<name>A0A7J6Q3U5_PEROL</name>
<dbReference type="Proteomes" id="UP000574390">
    <property type="component" value="Unassembled WGS sequence"/>
</dbReference>
<feature type="compositionally biased region" description="Polar residues" evidence="1">
    <location>
        <begin position="231"/>
        <end position="249"/>
    </location>
</feature>
<reference evidence="2 3" key="1">
    <citation type="submission" date="2020-04" db="EMBL/GenBank/DDBJ databases">
        <title>Perkinsus olseni comparative genomics.</title>
        <authorList>
            <person name="Bogema D.R."/>
        </authorList>
    </citation>
    <scope>NUCLEOTIDE SEQUENCE [LARGE SCALE GENOMIC DNA]</scope>
    <source>
        <strain evidence="2">ATCC PRA-205</strain>
    </source>
</reference>
<accession>A0A7J6Q3U5</accession>
<proteinExistence type="predicted"/>
<feature type="compositionally biased region" description="Basic and acidic residues" evidence="1">
    <location>
        <begin position="298"/>
        <end position="318"/>
    </location>
</feature>
<feature type="region of interest" description="Disordered" evidence="1">
    <location>
        <begin position="1"/>
        <end position="27"/>
    </location>
</feature>
<organism evidence="2 3">
    <name type="scientific">Perkinsus olseni</name>
    <name type="common">Perkinsus atlanticus</name>
    <dbReference type="NCBI Taxonomy" id="32597"/>
    <lineage>
        <taxon>Eukaryota</taxon>
        <taxon>Sar</taxon>
        <taxon>Alveolata</taxon>
        <taxon>Perkinsozoa</taxon>
        <taxon>Perkinsea</taxon>
        <taxon>Perkinsida</taxon>
        <taxon>Perkinsidae</taxon>
        <taxon>Perkinsus</taxon>
    </lineage>
</organism>
<dbReference type="EMBL" id="JABANM010032437">
    <property type="protein sequence ID" value="KAF4702943.1"/>
    <property type="molecule type" value="Genomic_DNA"/>
</dbReference>
<feature type="compositionally biased region" description="Basic and acidic residues" evidence="1">
    <location>
        <begin position="444"/>
        <end position="455"/>
    </location>
</feature>
<feature type="compositionally biased region" description="Acidic residues" evidence="1">
    <location>
        <begin position="456"/>
        <end position="468"/>
    </location>
</feature>
<gene>
    <name evidence="2" type="ORF">FOZ62_022207</name>
</gene>
<protein>
    <submittedName>
        <fullName evidence="2">Uncharacterized protein</fullName>
    </submittedName>
</protein>
<feature type="compositionally biased region" description="Basic and acidic residues" evidence="1">
    <location>
        <begin position="524"/>
        <end position="535"/>
    </location>
</feature>
<feature type="compositionally biased region" description="Polar residues" evidence="1">
    <location>
        <begin position="192"/>
        <end position="221"/>
    </location>
</feature>
<feature type="region of interest" description="Disordered" evidence="1">
    <location>
        <begin position="507"/>
        <end position="535"/>
    </location>
</feature>
<comment type="caution">
    <text evidence="2">The sequence shown here is derived from an EMBL/GenBank/DDBJ whole genome shotgun (WGS) entry which is preliminary data.</text>
</comment>
<evidence type="ECO:0000313" key="2">
    <source>
        <dbReference type="EMBL" id="KAF4702943.1"/>
    </source>
</evidence>